<protein>
    <submittedName>
        <fullName evidence="2">Uncharacterized protein</fullName>
    </submittedName>
</protein>
<dbReference type="AlphaFoldDB" id="A0A5E4X5D7"/>
<dbReference type="Proteomes" id="UP000343335">
    <property type="component" value="Unassembled WGS sequence"/>
</dbReference>
<evidence type="ECO:0000256" key="1">
    <source>
        <dbReference type="SAM" id="MobiDB-lite"/>
    </source>
</evidence>
<dbReference type="OrthoDB" id="8936910at2"/>
<dbReference type="EMBL" id="CABPSA010000006">
    <property type="protein sequence ID" value="VVE31544.1"/>
    <property type="molecule type" value="Genomic_DNA"/>
</dbReference>
<evidence type="ECO:0000313" key="2">
    <source>
        <dbReference type="EMBL" id="VVE31544.1"/>
    </source>
</evidence>
<organism evidence="2 3">
    <name type="scientific">Pandoraea commovens</name>
    <dbReference type="NCBI Taxonomy" id="2508289"/>
    <lineage>
        <taxon>Bacteria</taxon>
        <taxon>Pseudomonadati</taxon>
        <taxon>Pseudomonadota</taxon>
        <taxon>Betaproteobacteria</taxon>
        <taxon>Burkholderiales</taxon>
        <taxon>Burkholderiaceae</taxon>
        <taxon>Pandoraea</taxon>
    </lineage>
</organism>
<proteinExistence type="predicted"/>
<feature type="compositionally biased region" description="Polar residues" evidence="1">
    <location>
        <begin position="1"/>
        <end position="10"/>
    </location>
</feature>
<reference evidence="2 3" key="1">
    <citation type="submission" date="2019-08" db="EMBL/GenBank/DDBJ databases">
        <authorList>
            <person name="Peeters C."/>
        </authorList>
    </citation>
    <scope>NUCLEOTIDE SEQUENCE [LARGE SCALE GENOMIC DNA]</scope>
    <source>
        <strain evidence="2 3">LMG 31010</strain>
    </source>
</reference>
<name>A0A5E4X5D7_9BURK</name>
<dbReference type="RefSeq" id="WP_150665498.1">
    <property type="nucleotide sequence ID" value="NZ_CABPSA010000006.1"/>
</dbReference>
<gene>
    <name evidence="2" type="ORF">PCO31010_03702</name>
</gene>
<sequence length="419" mass="45670">MPNISETPGHNFTVPAAPDRSPRDSAIARLKDFTYGLDEGIRPADEEIKDFIRIFDSTELLGPLLRGLSDEKKEDVLRAAARYHVASFGRGRDFLAKCNPLHLVDYDSATLFGALPAELRAAMLADAYIGDRGQIVVPFPDIGLCIPLGRSSLGTGEGALTTHEIQKLLTDPGERFHCRLELFSGKLMQFDAQTPDTETCHVWSDLIDRCIDGKPIAEFSEEKAVLEALASTLKELTDRVDARGGDEEFPMVRLLTHCAEAYFLAGDLGACGAALFKLTASYMDKLEYGADVGVASLGASAATLAASVLARNALQRWEDGRFAEAVVSYGMAMSAYAQEGVFRGIHSVPPAPISEAVDETVPLPTLVEHISRTEFEAAWADRRAKTEEMRSQVEDARTRAIMKRLGQLRAQPSGPRPSN</sequence>
<accession>A0A5E4X5D7</accession>
<evidence type="ECO:0000313" key="3">
    <source>
        <dbReference type="Proteomes" id="UP000343335"/>
    </source>
</evidence>
<feature type="region of interest" description="Disordered" evidence="1">
    <location>
        <begin position="1"/>
        <end position="21"/>
    </location>
</feature>